<reference evidence="1" key="2">
    <citation type="journal article" date="2007" name="Science">
        <title>Draft genome sequence of the sexually transmitted pathogen Trichomonas vaginalis.</title>
        <authorList>
            <person name="Carlton J.M."/>
            <person name="Hirt R.P."/>
            <person name="Silva J.C."/>
            <person name="Delcher A.L."/>
            <person name="Schatz M."/>
            <person name="Zhao Q."/>
            <person name="Wortman J.R."/>
            <person name="Bidwell S.L."/>
            <person name="Alsmark U.C.M."/>
            <person name="Besteiro S."/>
            <person name="Sicheritz-Ponten T."/>
            <person name="Noel C.J."/>
            <person name="Dacks J.B."/>
            <person name="Foster P.G."/>
            <person name="Simillion C."/>
            <person name="Van de Peer Y."/>
            <person name="Miranda-Saavedra D."/>
            <person name="Barton G.J."/>
            <person name="Westrop G.D."/>
            <person name="Mueller S."/>
            <person name="Dessi D."/>
            <person name="Fiori P.L."/>
            <person name="Ren Q."/>
            <person name="Paulsen I."/>
            <person name="Zhang H."/>
            <person name="Bastida-Corcuera F.D."/>
            <person name="Simoes-Barbosa A."/>
            <person name="Brown M.T."/>
            <person name="Hayes R.D."/>
            <person name="Mukherjee M."/>
            <person name="Okumura C.Y."/>
            <person name="Schneider R."/>
            <person name="Smith A.J."/>
            <person name="Vanacova S."/>
            <person name="Villalvazo M."/>
            <person name="Haas B.J."/>
            <person name="Pertea M."/>
            <person name="Feldblyum T.V."/>
            <person name="Utterback T.R."/>
            <person name="Shu C.L."/>
            <person name="Osoegawa K."/>
            <person name="de Jong P.J."/>
            <person name="Hrdy I."/>
            <person name="Horvathova L."/>
            <person name="Zubacova Z."/>
            <person name="Dolezal P."/>
            <person name="Malik S.B."/>
            <person name="Logsdon J.M. Jr."/>
            <person name="Henze K."/>
            <person name="Gupta A."/>
            <person name="Wang C.C."/>
            <person name="Dunne R.L."/>
            <person name="Upcroft J.A."/>
            <person name="Upcroft P."/>
            <person name="White O."/>
            <person name="Salzberg S.L."/>
            <person name="Tang P."/>
            <person name="Chiu C.-H."/>
            <person name="Lee Y.-S."/>
            <person name="Embley T.M."/>
            <person name="Coombs G.H."/>
            <person name="Mottram J.C."/>
            <person name="Tachezy J."/>
            <person name="Fraser-Liggett C.M."/>
            <person name="Johnson P.J."/>
        </authorList>
    </citation>
    <scope>NUCLEOTIDE SEQUENCE [LARGE SCALE GENOMIC DNA]</scope>
    <source>
        <strain evidence="1">G3</strain>
    </source>
</reference>
<dbReference type="InParanoid" id="A2E183"/>
<reference evidence="1" key="1">
    <citation type="submission" date="2006-10" db="EMBL/GenBank/DDBJ databases">
        <authorList>
            <person name="Amadeo P."/>
            <person name="Zhao Q."/>
            <person name="Wortman J."/>
            <person name="Fraser-Liggett C."/>
            <person name="Carlton J."/>
        </authorList>
    </citation>
    <scope>NUCLEOTIDE SEQUENCE</scope>
    <source>
        <strain evidence="1">G3</strain>
    </source>
</reference>
<evidence type="ECO:0000313" key="1">
    <source>
        <dbReference type="EMBL" id="EAY13584.1"/>
    </source>
</evidence>
<dbReference type="Proteomes" id="UP000001542">
    <property type="component" value="Unassembled WGS sequence"/>
</dbReference>
<dbReference type="AlphaFoldDB" id="A2E183"/>
<accession>A2E183</accession>
<keyword evidence="2" id="KW-1185">Reference proteome</keyword>
<dbReference type="SMR" id="A2E183"/>
<proteinExistence type="predicted"/>
<protein>
    <submittedName>
        <fullName evidence="1">Uncharacterized protein</fullName>
    </submittedName>
</protein>
<gene>
    <name evidence="1" type="ORF">TVAG_389810</name>
</gene>
<organism evidence="1 2">
    <name type="scientific">Trichomonas vaginalis (strain ATCC PRA-98 / G3)</name>
    <dbReference type="NCBI Taxonomy" id="412133"/>
    <lineage>
        <taxon>Eukaryota</taxon>
        <taxon>Metamonada</taxon>
        <taxon>Parabasalia</taxon>
        <taxon>Trichomonadida</taxon>
        <taxon>Trichomonadidae</taxon>
        <taxon>Trichomonas</taxon>
    </lineage>
</organism>
<sequence>MSGGIELNYEYAGAHIKDYIENNSLFDTFEVNDIKTIMKYAKLTSDDFNTLLNQSRSHVKACELFICTRKANISINNL</sequence>
<dbReference type="VEuPathDB" id="TrichDB:TVAG_389810"/>
<dbReference type="EMBL" id="DS113283">
    <property type="protein sequence ID" value="EAY13584.1"/>
    <property type="molecule type" value="Genomic_DNA"/>
</dbReference>
<name>A2E183_TRIV3</name>
<evidence type="ECO:0000313" key="2">
    <source>
        <dbReference type="Proteomes" id="UP000001542"/>
    </source>
</evidence>